<dbReference type="InterPro" id="IPR032675">
    <property type="entry name" value="LRR_dom_sf"/>
</dbReference>
<dbReference type="InterPro" id="IPR036047">
    <property type="entry name" value="F-box-like_dom_sf"/>
</dbReference>
<dbReference type="Gene3D" id="3.80.10.10">
    <property type="entry name" value="Ribonuclease Inhibitor"/>
    <property type="match status" value="1"/>
</dbReference>
<dbReference type="SUPFAM" id="SSF81383">
    <property type="entry name" value="F-box domain"/>
    <property type="match status" value="1"/>
</dbReference>
<gene>
    <name evidence="3" type="ORF">P175DRAFT_0561189</name>
</gene>
<dbReference type="InterPro" id="IPR001810">
    <property type="entry name" value="F-box_dom"/>
</dbReference>
<dbReference type="RefSeq" id="XP_040748527.1">
    <property type="nucleotide sequence ID" value="XM_040901029.1"/>
</dbReference>
<dbReference type="Pfam" id="PF12937">
    <property type="entry name" value="F-box-like"/>
    <property type="match status" value="1"/>
</dbReference>
<evidence type="ECO:0000259" key="2">
    <source>
        <dbReference type="Pfam" id="PF12937"/>
    </source>
</evidence>
<accession>A0A2T5LLI7</accession>
<evidence type="ECO:0000256" key="1">
    <source>
        <dbReference type="SAM" id="MobiDB-lite"/>
    </source>
</evidence>
<dbReference type="EMBL" id="MSFN02000012">
    <property type="protein sequence ID" value="PTU17135.1"/>
    <property type="molecule type" value="Genomic_DNA"/>
</dbReference>
<feature type="domain" description="F-box" evidence="2">
    <location>
        <begin position="21"/>
        <end position="50"/>
    </location>
</feature>
<proteinExistence type="predicted"/>
<comment type="caution">
    <text evidence="3">The sequence shown here is derived from an EMBL/GenBank/DDBJ whole genome shotgun (WGS) entry which is preliminary data.</text>
</comment>
<dbReference type="OrthoDB" id="408631at2759"/>
<dbReference type="GeneID" id="63817913"/>
<organism evidence="3 4">
    <name type="scientific">Aspergillus ochraceoroseus IBT 24754</name>
    <dbReference type="NCBI Taxonomy" id="1392256"/>
    <lineage>
        <taxon>Eukaryota</taxon>
        <taxon>Fungi</taxon>
        <taxon>Dikarya</taxon>
        <taxon>Ascomycota</taxon>
        <taxon>Pezizomycotina</taxon>
        <taxon>Eurotiomycetes</taxon>
        <taxon>Eurotiomycetidae</taxon>
        <taxon>Eurotiales</taxon>
        <taxon>Aspergillaceae</taxon>
        <taxon>Aspergillus</taxon>
        <taxon>Aspergillus subgen. Nidulantes</taxon>
    </lineage>
</organism>
<reference evidence="3 4" key="1">
    <citation type="journal article" date="2018" name="Proc. Natl. Acad. Sci. U.S.A.">
        <title>Linking secondary metabolites to gene clusters through genome sequencing of six diverse Aspergillus species.</title>
        <authorList>
            <person name="Kaerboelling I."/>
            <person name="Vesth T.C."/>
            <person name="Frisvad J.C."/>
            <person name="Nybo J.L."/>
            <person name="Theobald S."/>
            <person name="Kuo A."/>
            <person name="Bowyer P."/>
            <person name="Matsuda Y."/>
            <person name="Mondo S."/>
            <person name="Lyhne E.K."/>
            <person name="Kogle M.E."/>
            <person name="Clum A."/>
            <person name="Lipzen A."/>
            <person name="Salamov A."/>
            <person name="Ngan C.Y."/>
            <person name="Daum C."/>
            <person name="Chiniquy J."/>
            <person name="Barry K."/>
            <person name="LaButti K."/>
            <person name="Haridas S."/>
            <person name="Simmons B.A."/>
            <person name="Magnuson J.K."/>
            <person name="Mortensen U.H."/>
            <person name="Larsen T.O."/>
            <person name="Grigoriev I.V."/>
            <person name="Baker S.E."/>
            <person name="Andersen M.R."/>
        </authorList>
    </citation>
    <scope>NUCLEOTIDE SEQUENCE [LARGE SCALE GENOMIC DNA]</scope>
    <source>
        <strain evidence="3 4">IBT 24754</strain>
    </source>
</reference>
<protein>
    <recommendedName>
        <fullName evidence="2">F-box domain-containing protein</fullName>
    </recommendedName>
</protein>
<dbReference type="VEuPathDB" id="FungiDB:P175DRAFT_0561189"/>
<feature type="region of interest" description="Disordered" evidence="1">
    <location>
        <begin position="448"/>
        <end position="479"/>
    </location>
</feature>
<dbReference type="AlphaFoldDB" id="A0A2T5LLI7"/>
<sequence>MMETVPPSYQFATTRDPWSIIAQYIPSSDLCAVALVCRRWHGVFMPFLWGNPASHFGTDNDDVYVALTRFRRTLKYARLEVRMLTHTLHMPPALSEIYGGPRAEWLREILGYLPCLQSLVVSELPFFDHNAMMALRGAGKPEQSPNGGASRTYNIRLLLAEREPNTTSQGIAEALLSFPELIYLDLSYTSPARDRMILSALSRLERLQVLKLRGIGLKDNEAELLANAIGLRVRFLDLRNNKLTDMAIRSLLQACFLPPGYAALRLGLTSGAFLSSHDPFAARSRFLSSPVLDKEFRRALTCPLTGRSWVENLPNVGITHLYIADNQITVEGVASLLASTRLHVLDAGTVDTAKYITSGSSSLSPTRAGQQALPGAEKLIPILGTLAKDNLTYLRAHHPICTSTAPQRSSTPSHEFLYELSEENETRGYLELDSTSCGIFELPGDTAPPCELPGSTLSRLSGDHEENSTNRNSTYEDESLTARRRAPIFASEVLEVQSEVDTNNFTRNLGTGTQFTVQTQDGSIMDTSGVCIHLNSLGIIPQCSSPVSMEDSRAQKIQELLAKRPKVYFPIRRNSKEAFTSHLHPSHIPHVETLVLTDVPSHVPLNSPILEYLIEFITACSNEALLATLQAGSDYSLPPGQDRARAEQERARSLFAIRQLVLEITPTKPPYPTKSTAWKSVSAQIGSQKSSTGNRDLEQLWSAAMDDFSFFDETECGIPESDAGKYFPMAALNEKVTLTPDDEDYDRQGISELEASFPPHIPVPRRQVPNKTPPLQPSAKNLSVSPPPAPEVDLVSELAAFRRRKKGEYEQVVRNSYQRRSLNGSLSPQPTLFTGSESASGSTRAISPSPSLRGLMSAPLTSIAHHVEGHWKGEVKIVRNAAPKGRSGMVDMYGNYFEKGYLYP</sequence>
<feature type="region of interest" description="Disordered" evidence="1">
    <location>
        <begin position="820"/>
        <end position="852"/>
    </location>
</feature>
<feature type="region of interest" description="Disordered" evidence="1">
    <location>
        <begin position="755"/>
        <end position="789"/>
    </location>
</feature>
<evidence type="ECO:0000313" key="3">
    <source>
        <dbReference type="EMBL" id="PTU17135.1"/>
    </source>
</evidence>
<dbReference type="SUPFAM" id="SSF52047">
    <property type="entry name" value="RNI-like"/>
    <property type="match status" value="1"/>
</dbReference>
<name>A0A2T5LLI7_9EURO</name>
<dbReference type="Proteomes" id="UP000244073">
    <property type="component" value="Unassembled WGS sequence"/>
</dbReference>
<feature type="compositionally biased region" description="Polar residues" evidence="1">
    <location>
        <begin position="820"/>
        <end position="850"/>
    </location>
</feature>
<evidence type="ECO:0000313" key="4">
    <source>
        <dbReference type="Proteomes" id="UP000244073"/>
    </source>
</evidence>